<reference evidence="3" key="1">
    <citation type="submission" date="2003-09" db="EMBL/GenBank/DDBJ databases">
        <title>Characterization of pSCL2, a giant linear plasmid in Streptomyces clavuligerus.</title>
        <authorList>
            <person name="Wu W."/>
            <person name="Roy K.L."/>
        </authorList>
    </citation>
    <scope>NUCLEOTIDE SEQUENCE</scope>
    <source>
        <plasmid evidence="3">pSCL2</plasmid>
    </source>
</reference>
<accession>B5GR77</accession>
<gene>
    <name evidence="3" type="ORF">pSCL2.2.26.8</name>
</gene>
<name>Q6TMV5_STRCL</name>
<sequence length="527" mass="57474">MLFIHDVLGIKERHPVKRSQARRSAADVYQDLLGIPRLGAGRTRVTLDLLTPWFYARQRDLPNVYLGGQEKDRRIAVGRVLLGADDPTVDALRQDSAAKAKEWRSANNRVKKILRNRKERDLPSVEDLQRRQAQWTEQHQDASATALQAAADLSHRHTELAGLQQKASVAEEARRVARTAADDRQRTTRQMEAAAAAAQGRLEGLREAASDPSLCPRCVQLLDPAGLSEDDCPVCRQFDAERRERSGQTGQRMSHAQQAAEKARAAARRAAQAADDARARVGDAEQVVWEATAAAHAFAQNVIAPQQQAVLEAEAAVRELAARLEQNAEHLRELAELTEQRERLPQLEKDKAAAEAAYSAARHDTDLMVKEGTDRWSRHTLRRLRACDPGVNTVSISPDDFSVTVNGITFDDHVVAGHSMTRTNISVLLALRDTAREVPAMPVPQFLIVDGPFTDLGTGAEDQHTAGALLDALTDLAAFEDPSGASGQVIIACRELSGTPGPAVREIRTNAVNGVIPGLPPRPATAA</sequence>
<organism evidence="3">
    <name type="scientific">Streptomyces clavuligerus</name>
    <dbReference type="NCBI Taxonomy" id="1901"/>
    <lineage>
        <taxon>Bacteria</taxon>
        <taxon>Bacillati</taxon>
        <taxon>Actinomycetota</taxon>
        <taxon>Actinomycetes</taxon>
        <taxon>Kitasatosporales</taxon>
        <taxon>Streptomycetaceae</taxon>
        <taxon>Streptomyces</taxon>
    </lineage>
</organism>
<feature type="region of interest" description="Disordered" evidence="2">
    <location>
        <begin position="243"/>
        <end position="271"/>
    </location>
</feature>
<evidence type="ECO:0000256" key="2">
    <source>
        <dbReference type="SAM" id="MobiDB-lite"/>
    </source>
</evidence>
<keyword evidence="3" id="KW-0614">Plasmid</keyword>
<accession>Q6TMV5</accession>
<proteinExistence type="predicted"/>
<geneLocation type="plasmid" evidence="3">
    <name>pSCL2</name>
</geneLocation>
<feature type="coiled-coil region" evidence="1">
    <location>
        <begin position="314"/>
        <end position="357"/>
    </location>
</feature>
<evidence type="ECO:0000313" key="3">
    <source>
        <dbReference type="EMBL" id="AAQ93517.1"/>
    </source>
</evidence>
<protein>
    <submittedName>
        <fullName evidence="3">Ala-rich protein</fullName>
    </submittedName>
</protein>
<evidence type="ECO:0000256" key="1">
    <source>
        <dbReference type="SAM" id="Coils"/>
    </source>
</evidence>
<dbReference type="AlphaFoldDB" id="Q6TMV5"/>
<dbReference type="EMBL" id="AH013298">
    <property type="protein sequence ID" value="AAQ93517.1"/>
    <property type="molecule type" value="Genomic_DNA"/>
</dbReference>
<keyword evidence="1" id="KW-0175">Coiled coil</keyword>